<gene>
    <name evidence="3" type="ORF">BTN49_1672</name>
</gene>
<sequence length="69" mass="7861">MGSEQTNALIRKSWNKLREDEDRLSANSRNSSLSPSSDFPAAKDERKKINTLTAEIRWALSLAIRNKKD</sequence>
<evidence type="ECO:0000259" key="2">
    <source>
        <dbReference type="Pfam" id="PF20042"/>
    </source>
</evidence>
<evidence type="ECO:0000256" key="1">
    <source>
        <dbReference type="SAM" id="MobiDB-lite"/>
    </source>
</evidence>
<dbReference type="InterPro" id="IPR045618">
    <property type="entry name" value="DUF6444"/>
</dbReference>
<keyword evidence="4" id="KW-1185">Reference proteome</keyword>
<evidence type="ECO:0000313" key="3">
    <source>
        <dbReference type="EMBL" id="PCS22714.1"/>
    </source>
</evidence>
<comment type="caution">
    <text evidence="3">The sequence shown here is derived from an EMBL/GenBank/DDBJ whole genome shotgun (WGS) entry which is preliminary data.</text>
</comment>
<accession>A0A2A5T3I4</accession>
<protein>
    <recommendedName>
        <fullName evidence="2">DUF6444 domain-containing protein</fullName>
    </recommendedName>
</protein>
<reference evidence="4" key="1">
    <citation type="submission" date="2017-04" db="EMBL/GenBank/DDBJ databases">
        <title>Genome evolution of the luminous symbionts of deep sea anglerfish.</title>
        <authorList>
            <person name="Hendry T.A."/>
        </authorList>
    </citation>
    <scope>NUCLEOTIDE SEQUENCE [LARGE SCALE GENOMIC DNA]</scope>
</reference>
<feature type="domain" description="DUF6444" evidence="2">
    <location>
        <begin position="8"/>
        <end position="50"/>
    </location>
</feature>
<proteinExistence type="predicted"/>
<feature type="compositionally biased region" description="Low complexity" evidence="1">
    <location>
        <begin position="25"/>
        <end position="40"/>
    </location>
</feature>
<dbReference type="Proteomes" id="UP000219020">
    <property type="component" value="Unassembled WGS sequence"/>
</dbReference>
<dbReference type="AlphaFoldDB" id="A0A2A5T3I4"/>
<feature type="region of interest" description="Disordered" evidence="1">
    <location>
        <begin position="20"/>
        <end position="45"/>
    </location>
</feature>
<name>A0A2A5T3I4_9GAMM</name>
<dbReference type="Pfam" id="PF20042">
    <property type="entry name" value="DUF6444"/>
    <property type="match status" value="1"/>
</dbReference>
<evidence type="ECO:0000313" key="4">
    <source>
        <dbReference type="Proteomes" id="UP000219020"/>
    </source>
</evidence>
<dbReference type="EMBL" id="NBYY01000015">
    <property type="protein sequence ID" value="PCS22714.1"/>
    <property type="molecule type" value="Genomic_DNA"/>
</dbReference>
<organism evidence="3 4">
    <name type="scientific">Candidatus Enterovibrio escicola</name>
    <dbReference type="NCBI Taxonomy" id="1927127"/>
    <lineage>
        <taxon>Bacteria</taxon>
        <taxon>Pseudomonadati</taxon>
        <taxon>Pseudomonadota</taxon>
        <taxon>Gammaproteobacteria</taxon>
        <taxon>Vibrionales</taxon>
        <taxon>Vibrionaceae</taxon>
        <taxon>Enterovibrio</taxon>
    </lineage>
</organism>